<dbReference type="Proteomes" id="UP000198841">
    <property type="component" value="Unassembled WGS sequence"/>
</dbReference>
<dbReference type="EMBL" id="FOSD01000006">
    <property type="protein sequence ID" value="SFK34070.1"/>
    <property type="molecule type" value="Genomic_DNA"/>
</dbReference>
<evidence type="ECO:0000313" key="1">
    <source>
        <dbReference type="EMBL" id="SFK34070.1"/>
    </source>
</evidence>
<sequence length="73" mass="7966">MFCIYVLLTLNNPTNLLSLHYVDTLRSGALVSSATHTPERSPVSKVLIRPFSFNSGGTSQPITFYPLINGVTP</sequence>
<organism evidence="1 2">
    <name type="scientific">Candidatus Pantoea symbiotica</name>
    <dbReference type="NCBI Taxonomy" id="1884370"/>
    <lineage>
        <taxon>Bacteria</taxon>
        <taxon>Pseudomonadati</taxon>
        <taxon>Pseudomonadota</taxon>
        <taxon>Gammaproteobacteria</taxon>
        <taxon>Enterobacterales</taxon>
        <taxon>Erwiniaceae</taxon>
        <taxon>Pantoea</taxon>
    </lineage>
</organism>
<protein>
    <submittedName>
        <fullName evidence="1">Uncharacterized protein</fullName>
    </submittedName>
</protein>
<reference evidence="1 2" key="1">
    <citation type="submission" date="2016-10" db="EMBL/GenBank/DDBJ databases">
        <authorList>
            <person name="Varghese N."/>
            <person name="Submissions S."/>
        </authorList>
    </citation>
    <scope>NUCLEOTIDE SEQUENCE [LARGE SCALE GENOMIC DNA]</scope>
    <source>
        <strain evidence="1 2">YR512</strain>
    </source>
</reference>
<evidence type="ECO:0000313" key="2">
    <source>
        <dbReference type="Proteomes" id="UP000198841"/>
    </source>
</evidence>
<name>A0A1I3YQN9_9GAMM</name>
<proteinExistence type="predicted"/>
<accession>A0A1I3YQN9</accession>
<comment type="caution">
    <text evidence="1">The sequence shown here is derived from an EMBL/GenBank/DDBJ whole genome shotgun (WGS) entry which is preliminary data.</text>
</comment>
<gene>
    <name evidence="1" type="ORF">SAMN05518863_106176</name>
</gene>
<keyword evidence="2" id="KW-1185">Reference proteome</keyword>